<keyword evidence="10 13" id="KW-0472">Membrane</keyword>
<gene>
    <name evidence="15" type="ORF">CLUMA_CG018174</name>
</gene>
<dbReference type="AlphaFoldDB" id="A0A1J1IZY5"/>
<evidence type="ECO:0000256" key="11">
    <source>
        <dbReference type="ARBA" id="ARBA00023160"/>
    </source>
</evidence>
<keyword evidence="7 12" id="KW-0560">Oxidoreductase</keyword>
<protein>
    <submittedName>
        <fullName evidence="15">CLUMA_CG018174, isoform A</fullName>
    </submittedName>
</protein>
<dbReference type="GO" id="GO:0004768">
    <property type="term" value="F:stearoyl-CoA 9-desaturase activity"/>
    <property type="evidence" value="ECO:0007669"/>
    <property type="project" value="TreeGrafter"/>
</dbReference>
<evidence type="ECO:0000259" key="14">
    <source>
        <dbReference type="Pfam" id="PF00487"/>
    </source>
</evidence>
<comment type="subcellular location">
    <subcellularLocation>
        <location evidence="1">Membrane</location>
        <topology evidence="1">Multi-pass membrane protein</topology>
    </subcellularLocation>
</comment>
<dbReference type="PRINTS" id="PR00075">
    <property type="entry name" value="FACDDSATRASE"/>
</dbReference>
<dbReference type="PANTHER" id="PTHR11351:SF92">
    <property type="entry name" value="ACYL-COA DESATURASE 2-LIKE PROTEIN"/>
    <property type="match status" value="1"/>
</dbReference>
<evidence type="ECO:0000256" key="10">
    <source>
        <dbReference type="ARBA" id="ARBA00023136"/>
    </source>
</evidence>
<feature type="transmembrane region" description="Helical" evidence="13">
    <location>
        <begin position="262"/>
        <end position="282"/>
    </location>
</feature>
<comment type="similarity">
    <text evidence="2 12">Belongs to the fatty acid desaturase type 1 family.</text>
</comment>
<dbReference type="InterPro" id="IPR005804">
    <property type="entry name" value="FA_desaturase_dom"/>
</dbReference>
<dbReference type="Pfam" id="PF00487">
    <property type="entry name" value="FA_desaturase"/>
    <property type="match status" value="1"/>
</dbReference>
<evidence type="ECO:0000256" key="8">
    <source>
        <dbReference type="ARBA" id="ARBA00023004"/>
    </source>
</evidence>
<evidence type="ECO:0000256" key="1">
    <source>
        <dbReference type="ARBA" id="ARBA00004141"/>
    </source>
</evidence>
<dbReference type="CDD" id="cd03505">
    <property type="entry name" value="Delta9-FADS-like"/>
    <property type="match status" value="1"/>
</dbReference>
<feature type="domain" description="Fatty acid desaturase" evidence="14">
    <location>
        <begin position="122"/>
        <end position="323"/>
    </location>
</feature>
<evidence type="ECO:0000256" key="4">
    <source>
        <dbReference type="ARBA" id="ARBA00022692"/>
    </source>
</evidence>
<dbReference type="EMBL" id="CVRI01000064">
    <property type="protein sequence ID" value="CRL05274.1"/>
    <property type="molecule type" value="Genomic_DNA"/>
</dbReference>
<evidence type="ECO:0000256" key="13">
    <source>
        <dbReference type="SAM" id="Phobius"/>
    </source>
</evidence>
<keyword evidence="6 13" id="KW-1133">Transmembrane helix</keyword>
<dbReference type="GO" id="GO:0006636">
    <property type="term" value="P:unsaturated fatty acid biosynthetic process"/>
    <property type="evidence" value="ECO:0007669"/>
    <property type="project" value="TreeGrafter"/>
</dbReference>
<keyword evidence="16" id="KW-1185">Reference proteome</keyword>
<evidence type="ECO:0000256" key="3">
    <source>
        <dbReference type="ARBA" id="ARBA00022516"/>
    </source>
</evidence>
<evidence type="ECO:0000256" key="6">
    <source>
        <dbReference type="ARBA" id="ARBA00022989"/>
    </source>
</evidence>
<evidence type="ECO:0000256" key="5">
    <source>
        <dbReference type="ARBA" id="ARBA00022832"/>
    </source>
</evidence>
<comment type="domain">
    <text evidence="12">The histidine box domains are involved in binding the catalytic metal ions.</text>
</comment>
<feature type="transmembrane region" description="Helical" evidence="13">
    <location>
        <begin position="83"/>
        <end position="101"/>
    </location>
</feature>
<dbReference type="PANTHER" id="PTHR11351">
    <property type="entry name" value="ACYL-COA DESATURASE"/>
    <property type="match status" value="1"/>
</dbReference>
<comment type="cofactor">
    <cofactor evidence="12">
        <name>Fe(2+)</name>
        <dbReference type="ChEBI" id="CHEBI:29033"/>
    </cofactor>
</comment>
<evidence type="ECO:0000313" key="16">
    <source>
        <dbReference type="Proteomes" id="UP000183832"/>
    </source>
</evidence>
<dbReference type="OrthoDB" id="10260134at2759"/>
<evidence type="ECO:0000256" key="9">
    <source>
        <dbReference type="ARBA" id="ARBA00023098"/>
    </source>
</evidence>
<evidence type="ECO:0000256" key="7">
    <source>
        <dbReference type="ARBA" id="ARBA00023002"/>
    </source>
</evidence>
<dbReference type="Proteomes" id="UP000183832">
    <property type="component" value="Unassembled WGS sequence"/>
</dbReference>
<keyword evidence="8" id="KW-0408">Iron</keyword>
<accession>A0A1J1IZY5</accession>
<keyword evidence="3 12" id="KW-0444">Lipid biosynthesis</keyword>
<name>A0A1J1IZY5_9DIPT</name>
<keyword evidence="5" id="KW-0276">Fatty acid metabolism</keyword>
<dbReference type="InterPro" id="IPR015876">
    <property type="entry name" value="Acyl-CoA_DS"/>
</dbReference>
<keyword evidence="9" id="KW-0443">Lipid metabolism</keyword>
<organism evidence="15 16">
    <name type="scientific">Clunio marinus</name>
    <dbReference type="NCBI Taxonomy" id="568069"/>
    <lineage>
        <taxon>Eukaryota</taxon>
        <taxon>Metazoa</taxon>
        <taxon>Ecdysozoa</taxon>
        <taxon>Arthropoda</taxon>
        <taxon>Hexapoda</taxon>
        <taxon>Insecta</taxon>
        <taxon>Pterygota</taxon>
        <taxon>Neoptera</taxon>
        <taxon>Endopterygota</taxon>
        <taxon>Diptera</taxon>
        <taxon>Nematocera</taxon>
        <taxon>Chironomoidea</taxon>
        <taxon>Chironomidae</taxon>
        <taxon>Clunio</taxon>
    </lineage>
</organism>
<evidence type="ECO:0000256" key="12">
    <source>
        <dbReference type="RuleBase" id="RU000581"/>
    </source>
</evidence>
<evidence type="ECO:0000256" key="2">
    <source>
        <dbReference type="ARBA" id="ARBA00009295"/>
    </source>
</evidence>
<dbReference type="STRING" id="568069.A0A1J1IZY5"/>
<sequence length="535" mass="61324">MGADANTKSIFCSEMLSKTVEKSPTVDTDLLKTEDSTLPIEKAVELINRCNNAKSHHEEIETFKEVGSKTPILPSEIGTDPNYKFTIVWYNFIGFIILHLIGMSGGFAALFGYCSIYTTFYSLWLIYAAGQGVTMGAHRHWSHRAFKAKRWLKIILLYLHTMAGQNCLWVWVRDHRQHHKYSDTDADPHNANRGFWFSHVGWLCVRKHPKVIEYGKKIDMSDLDADPYIMFQKRHYKVLYTIFALGLPTIVPIFAWNENPWMALWVAYFARTIINLNVTWMVNSVAHLFGTRPYDETIFPVESMFVAALATGEGWHNYHHAFPWDYRAAELGTPFNLTCKFIDFFAKYGVIYDLREATATMVKNRCLRTGDRSHQQYGVPEAAPKTKTFLNIWRHPSNPTYTSVQKPKIKMLPKYGYALVEEELPKRELDDEILAKQNEILQQRLMAEEKDLNVNSNSTALKKRTTGNAGNKNEIDLNANYMDLNNNNKSSSLKLSSEIKQHFEKKSLDNLIADSVDVTSLCPGLATTAITYKLD</sequence>
<keyword evidence="11 12" id="KW-0275">Fatty acid biosynthesis</keyword>
<reference evidence="15 16" key="1">
    <citation type="submission" date="2015-04" db="EMBL/GenBank/DDBJ databases">
        <authorList>
            <person name="Syromyatnikov M.Y."/>
            <person name="Popov V.N."/>
        </authorList>
    </citation>
    <scope>NUCLEOTIDE SEQUENCE [LARGE SCALE GENOMIC DNA]</scope>
</reference>
<evidence type="ECO:0000313" key="15">
    <source>
        <dbReference type="EMBL" id="CRL05274.1"/>
    </source>
</evidence>
<dbReference type="GO" id="GO:0005789">
    <property type="term" value="C:endoplasmic reticulum membrane"/>
    <property type="evidence" value="ECO:0007669"/>
    <property type="project" value="TreeGrafter"/>
</dbReference>
<proteinExistence type="inferred from homology"/>
<feature type="transmembrane region" description="Helical" evidence="13">
    <location>
        <begin position="238"/>
        <end position="256"/>
    </location>
</feature>
<dbReference type="GO" id="GO:0005506">
    <property type="term" value="F:iron ion binding"/>
    <property type="evidence" value="ECO:0007669"/>
    <property type="project" value="TreeGrafter"/>
</dbReference>
<keyword evidence="4 12" id="KW-0812">Transmembrane</keyword>